<evidence type="ECO:0000259" key="1">
    <source>
        <dbReference type="PROSITE" id="PS50851"/>
    </source>
</evidence>
<name>A0A0D0L0D2_AGRTU</name>
<dbReference type="Gene3D" id="2.40.50.180">
    <property type="entry name" value="CheA-289, Domain 4"/>
    <property type="match status" value="1"/>
</dbReference>
<organism evidence="2 3">
    <name type="scientific">Agrobacterium tumefaciens</name>
    <dbReference type="NCBI Taxonomy" id="358"/>
    <lineage>
        <taxon>Bacteria</taxon>
        <taxon>Pseudomonadati</taxon>
        <taxon>Pseudomonadota</taxon>
        <taxon>Alphaproteobacteria</taxon>
        <taxon>Hyphomicrobiales</taxon>
        <taxon>Rhizobiaceae</taxon>
        <taxon>Rhizobium/Agrobacterium group</taxon>
        <taxon>Agrobacterium</taxon>
        <taxon>Agrobacterium tumefaciens complex</taxon>
    </lineage>
</organism>
<dbReference type="PROSITE" id="PS50851">
    <property type="entry name" value="CHEW"/>
    <property type="match status" value="1"/>
</dbReference>
<accession>A0A0D0L0D2</accession>
<dbReference type="GO" id="GO:0007165">
    <property type="term" value="P:signal transduction"/>
    <property type="evidence" value="ECO:0007669"/>
    <property type="project" value="InterPro"/>
</dbReference>
<dbReference type="PANTHER" id="PTHR22617">
    <property type="entry name" value="CHEMOTAXIS SENSOR HISTIDINE KINASE-RELATED"/>
    <property type="match status" value="1"/>
</dbReference>
<gene>
    <name evidence="2" type="ORF">RU07_05670</name>
</gene>
<dbReference type="Gene3D" id="2.30.30.40">
    <property type="entry name" value="SH3 Domains"/>
    <property type="match status" value="1"/>
</dbReference>
<dbReference type="SUPFAM" id="SSF50341">
    <property type="entry name" value="CheW-like"/>
    <property type="match status" value="1"/>
</dbReference>
<dbReference type="Pfam" id="PF01584">
    <property type="entry name" value="CheW"/>
    <property type="match status" value="1"/>
</dbReference>
<dbReference type="SMART" id="SM00260">
    <property type="entry name" value="CheW"/>
    <property type="match status" value="1"/>
</dbReference>
<proteinExistence type="predicted"/>
<sequence>MNQPHFHPSDALWADREDLEVLTFSIEGETFAIEAVLVQEILDLLPETAVPGSMPFVASVINFRGKVIPLADIRLAFGMGAAEKTIDSRIIVIELALEGELTLVGLRTDKVYEVTSFSRSASEPPPSVGMRWRPDYIHCLIKRGAQFVIMPNLNAIFTAPRETSGFRSQSRSNVIELTKEF</sequence>
<dbReference type="AlphaFoldDB" id="A0A0D0L0D2"/>
<dbReference type="EMBL" id="JXQV01000005">
    <property type="protein sequence ID" value="KIQ04242.1"/>
    <property type="molecule type" value="Genomic_DNA"/>
</dbReference>
<dbReference type="GO" id="GO:0006935">
    <property type="term" value="P:chemotaxis"/>
    <property type="evidence" value="ECO:0007669"/>
    <property type="project" value="InterPro"/>
</dbReference>
<comment type="caution">
    <text evidence="2">The sequence shown here is derived from an EMBL/GenBank/DDBJ whole genome shotgun (WGS) entry which is preliminary data.</text>
</comment>
<dbReference type="GO" id="GO:0005829">
    <property type="term" value="C:cytosol"/>
    <property type="evidence" value="ECO:0007669"/>
    <property type="project" value="TreeGrafter"/>
</dbReference>
<dbReference type="PANTHER" id="PTHR22617:SF23">
    <property type="entry name" value="CHEMOTAXIS PROTEIN CHEW"/>
    <property type="match status" value="1"/>
</dbReference>
<dbReference type="OrthoDB" id="3291462at2"/>
<dbReference type="InterPro" id="IPR002545">
    <property type="entry name" value="CheW-lke_dom"/>
</dbReference>
<dbReference type="InterPro" id="IPR036061">
    <property type="entry name" value="CheW-like_dom_sf"/>
</dbReference>
<evidence type="ECO:0000313" key="2">
    <source>
        <dbReference type="EMBL" id="KIQ04242.1"/>
    </source>
</evidence>
<dbReference type="Proteomes" id="UP000035017">
    <property type="component" value="Unassembled WGS sequence"/>
</dbReference>
<reference evidence="2 3" key="1">
    <citation type="submission" date="2014-12" db="EMBL/GenBank/DDBJ databases">
        <title>16Stimator: statistical estimation of ribosomal gene copy numbers from draft genome assemblies.</title>
        <authorList>
            <person name="Perisin M.A."/>
            <person name="Vetter M."/>
            <person name="Gilbert J.A."/>
            <person name="Bergelson J."/>
        </authorList>
    </citation>
    <scope>NUCLEOTIDE SEQUENCE [LARGE SCALE GENOMIC DNA]</scope>
    <source>
        <strain evidence="2 3">MEJ076</strain>
    </source>
</reference>
<dbReference type="InterPro" id="IPR039315">
    <property type="entry name" value="CheW"/>
</dbReference>
<evidence type="ECO:0000313" key="3">
    <source>
        <dbReference type="Proteomes" id="UP000035017"/>
    </source>
</evidence>
<protein>
    <submittedName>
        <fullName evidence="2">Chemotaxis protein CheW</fullName>
    </submittedName>
</protein>
<feature type="domain" description="CheW-like" evidence="1">
    <location>
        <begin position="18"/>
        <end position="162"/>
    </location>
</feature>